<gene>
    <name evidence="1" type="ORF">ERS008198_00442</name>
</gene>
<evidence type="ECO:0000313" key="1">
    <source>
        <dbReference type="EMBL" id="CNT62924.1"/>
    </source>
</evidence>
<protein>
    <submittedName>
        <fullName evidence="1">Uncharacterized protein</fullName>
    </submittedName>
</protein>
<name>A0A655BNJ6_SALET</name>
<evidence type="ECO:0000313" key="2">
    <source>
        <dbReference type="Proteomes" id="UP000041314"/>
    </source>
</evidence>
<accession>A0A655BNJ6</accession>
<proteinExistence type="predicted"/>
<sequence>MRGLIDQIEHHITQFIHLLRQDIRRMLAGRHIRIAVVCIAQLPLQDVIGKTADQLTAIGRAKTDRIVHGVFQRIAFMRESWRNIQNVARLQLFINNGLERFDL</sequence>
<dbReference type="Proteomes" id="UP000041314">
    <property type="component" value="Unassembled WGS sequence"/>
</dbReference>
<dbReference type="AlphaFoldDB" id="A0A655BNJ6"/>
<reference evidence="1 2" key="1">
    <citation type="submission" date="2015-03" db="EMBL/GenBank/DDBJ databases">
        <authorList>
            <consortium name="Pathogen Informatics"/>
        </authorList>
    </citation>
    <scope>NUCLEOTIDE SEQUENCE [LARGE SCALE GENOMIC DNA]</scope>
    <source>
        <strain evidence="1 2">A1104</strain>
    </source>
</reference>
<organism evidence="1 2">
    <name type="scientific">Salmonella enterica subsp. enterica serovar Bovismorbificans</name>
    <dbReference type="NCBI Taxonomy" id="58097"/>
    <lineage>
        <taxon>Bacteria</taxon>
        <taxon>Pseudomonadati</taxon>
        <taxon>Pseudomonadota</taxon>
        <taxon>Gammaproteobacteria</taxon>
        <taxon>Enterobacterales</taxon>
        <taxon>Enterobacteriaceae</taxon>
        <taxon>Salmonella</taxon>
    </lineage>
</organism>
<dbReference type="EMBL" id="CQPA01000002">
    <property type="protein sequence ID" value="CNT62924.1"/>
    <property type="molecule type" value="Genomic_DNA"/>
</dbReference>